<evidence type="ECO:0000313" key="9">
    <source>
        <dbReference type="EMBL" id="THF77760.1"/>
    </source>
</evidence>
<reference evidence="9 10" key="1">
    <citation type="submission" date="2019-04" db="EMBL/GenBank/DDBJ databases">
        <title>Cohnella sp. nov. isolated from preserved vegetables.</title>
        <authorList>
            <person name="Lin S.-Y."/>
            <person name="Hung M.-H."/>
            <person name="Young C.-C."/>
        </authorList>
    </citation>
    <scope>NUCLEOTIDE SEQUENCE [LARGE SCALE GENOMIC DNA]</scope>
    <source>
        <strain evidence="9 10">CC-MHH1044</strain>
    </source>
</reference>
<dbReference type="InterPro" id="IPR050809">
    <property type="entry name" value="UgpAE/MalFG_permease"/>
</dbReference>
<feature type="transmembrane region" description="Helical" evidence="7">
    <location>
        <begin position="20"/>
        <end position="46"/>
    </location>
</feature>
<proteinExistence type="inferred from homology"/>
<accession>A0A4S4BTV2</accession>
<keyword evidence="2 7" id="KW-0813">Transport</keyword>
<dbReference type="GO" id="GO:0005886">
    <property type="term" value="C:plasma membrane"/>
    <property type="evidence" value="ECO:0007669"/>
    <property type="project" value="UniProtKB-SubCell"/>
</dbReference>
<feature type="transmembrane region" description="Helical" evidence="7">
    <location>
        <begin position="119"/>
        <end position="138"/>
    </location>
</feature>
<comment type="caution">
    <text evidence="9">The sequence shown here is derived from an EMBL/GenBank/DDBJ whole genome shotgun (WGS) entry which is preliminary data.</text>
</comment>
<evidence type="ECO:0000256" key="6">
    <source>
        <dbReference type="ARBA" id="ARBA00023136"/>
    </source>
</evidence>
<keyword evidence="5 7" id="KW-1133">Transmembrane helix</keyword>
<feature type="transmembrane region" description="Helical" evidence="7">
    <location>
        <begin position="175"/>
        <end position="193"/>
    </location>
</feature>
<feature type="domain" description="ABC transmembrane type-1" evidence="8">
    <location>
        <begin position="79"/>
        <end position="293"/>
    </location>
</feature>
<dbReference type="CDD" id="cd06261">
    <property type="entry name" value="TM_PBP2"/>
    <property type="match status" value="1"/>
</dbReference>
<dbReference type="GO" id="GO:0055085">
    <property type="term" value="P:transmembrane transport"/>
    <property type="evidence" value="ECO:0007669"/>
    <property type="project" value="InterPro"/>
</dbReference>
<keyword evidence="4 7" id="KW-0812">Transmembrane</keyword>
<gene>
    <name evidence="9" type="ORF">E6C55_15585</name>
</gene>
<feature type="transmembrane region" description="Helical" evidence="7">
    <location>
        <begin position="272"/>
        <end position="293"/>
    </location>
</feature>
<dbReference type="PANTHER" id="PTHR43227:SF11">
    <property type="entry name" value="BLL4140 PROTEIN"/>
    <property type="match status" value="1"/>
</dbReference>
<dbReference type="Proteomes" id="UP000310636">
    <property type="component" value="Unassembled WGS sequence"/>
</dbReference>
<feature type="transmembrane region" description="Helical" evidence="7">
    <location>
        <begin position="83"/>
        <end position="107"/>
    </location>
</feature>
<keyword evidence="3" id="KW-1003">Cell membrane</keyword>
<dbReference type="PROSITE" id="PS50928">
    <property type="entry name" value="ABC_TM1"/>
    <property type="match status" value="1"/>
</dbReference>
<dbReference type="InterPro" id="IPR000515">
    <property type="entry name" value="MetI-like"/>
</dbReference>
<comment type="subcellular location">
    <subcellularLocation>
        <location evidence="1 7">Cell membrane</location>
        <topology evidence="1 7">Multi-pass membrane protein</topology>
    </subcellularLocation>
</comment>
<protein>
    <submittedName>
        <fullName evidence="9">Sugar ABC transporter permease</fullName>
    </submittedName>
</protein>
<evidence type="ECO:0000256" key="4">
    <source>
        <dbReference type="ARBA" id="ARBA00022692"/>
    </source>
</evidence>
<evidence type="ECO:0000256" key="2">
    <source>
        <dbReference type="ARBA" id="ARBA00022448"/>
    </source>
</evidence>
<name>A0A4S4BTV2_9BACL</name>
<organism evidence="9 10">
    <name type="scientific">Cohnella fermenti</name>
    <dbReference type="NCBI Taxonomy" id="2565925"/>
    <lineage>
        <taxon>Bacteria</taxon>
        <taxon>Bacillati</taxon>
        <taxon>Bacillota</taxon>
        <taxon>Bacilli</taxon>
        <taxon>Bacillales</taxon>
        <taxon>Paenibacillaceae</taxon>
        <taxon>Cohnella</taxon>
    </lineage>
</organism>
<evidence type="ECO:0000256" key="1">
    <source>
        <dbReference type="ARBA" id="ARBA00004651"/>
    </source>
</evidence>
<dbReference type="OrthoDB" id="9785836at2"/>
<keyword evidence="6 7" id="KW-0472">Membrane</keyword>
<dbReference type="RefSeq" id="WP_136370734.1">
    <property type="nucleotide sequence ID" value="NZ_SSOB01000018.1"/>
</dbReference>
<evidence type="ECO:0000259" key="8">
    <source>
        <dbReference type="PROSITE" id="PS50928"/>
    </source>
</evidence>
<dbReference type="EMBL" id="SSOB01000018">
    <property type="protein sequence ID" value="THF77760.1"/>
    <property type="molecule type" value="Genomic_DNA"/>
</dbReference>
<comment type="similarity">
    <text evidence="7">Belongs to the binding-protein-dependent transport system permease family.</text>
</comment>
<evidence type="ECO:0000313" key="10">
    <source>
        <dbReference type="Proteomes" id="UP000310636"/>
    </source>
</evidence>
<evidence type="ECO:0000256" key="7">
    <source>
        <dbReference type="RuleBase" id="RU363032"/>
    </source>
</evidence>
<evidence type="ECO:0000256" key="3">
    <source>
        <dbReference type="ARBA" id="ARBA00022475"/>
    </source>
</evidence>
<dbReference type="Pfam" id="PF00528">
    <property type="entry name" value="BPD_transp_1"/>
    <property type="match status" value="1"/>
</dbReference>
<feature type="transmembrane region" description="Helical" evidence="7">
    <location>
        <begin position="214"/>
        <end position="236"/>
    </location>
</feature>
<dbReference type="AlphaFoldDB" id="A0A4S4BTV2"/>
<sequence length="306" mass="34867">MMESSRWMQARRNIIRGKYLYLMLALPVVYFALFKYGPMYGVVIAFKDFKVYDGIMGSDWVGLKYFKRFLSDPNFWTLVKNTIVLGLYMLIFGFPAPILFALLVNEIRQKWYKKTVQSISYLPHFISMVVVVSMVVTFTKEDGLINQITGLFGAEPISFLLHAEWFRTVFVASEIWQTIGWSSIIYLAALSGVNPEETEAAVIDGANRLQQMRYVVLPAITPTIVIMFIMNIGSILDVSFEKVLLLQNPSIYETADVISTYVFRKGLEGFQYSFATAVGLFNSIVNLMFLVAANQLARKFGNSSLW</sequence>
<dbReference type="SUPFAM" id="SSF161098">
    <property type="entry name" value="MetI-like"/>
    <property type="match status" value="1"/>
</dbReference>
<evidence type="ECO:0000256" key="5">
    <source>
        <dbReference type="ARBA" id="ARBA00022989"/>
    </source>
</evidence>
<keyword evidence="10" id="KW-1185">Reference proteome</keyword>
<dbReference type="InterPro" id="IPR035906">
    <property type="entry name" value="MetI-like_sf"/>
</dbReference>
<dbReference type="PANTHER" id="PTHR43227">
    <property type="entry name" value="BLL4140 PROTEIN"/>
    <property type="match status" value="1"/>
</dbReference>
<dbReference type="Gene3D" id="1.10.3720.10">
    <property type="entry name" value="MetI-like"/>
    <property type="match status" value="1"/>
</dbReference>